<keyword evidence="6" id="KW-1185">Reference proteome</keyword>
<proteinExistence type="predicted"/>
<gene>
    <name evidence="5" type="ORF">QE417_003385</name>
</gene>
<keyword evidence="2" id="KW-0472">Membrane</keyword>
<keyword evidence="3" id="KW-0998">Cell outer membrane</keyword>
<dbReference type="InterPro" id="IPR036942">
    <property type="entry name" value="Beta-barrel_TonB_sf"/>
</dbReference>
<accession>A0ABU3GX25</accession>
<dbReference type="PANTHER" id="PTHR40980">
    <property type="entry name" value="PLUG DOMAIN-CONTAINING PROTEIN"/>
    <property type="match status" value="1"/>
</dbReference>
<feature type="domain" description="Outer membrane protein beta-barrel" evidence="4">
    <location>
        <begin position="370"/>
        <end position="767"/>
    </location>
</feature>
<dbReference type="SUPFAM" id="SSF56935">
    <property type="entry name" value="Porins"/>
    <property type="match status" value="1"/>
</dbReference>
<comment type="caution">
    <text evidence="5">The sequence shown here is derived from an EMBL/GenBank/DDBJ whole genome shotgun (WGS) entry which is preliminary data.</text>
</comment>
<evidence type="ECO:0000256" key="1">
    <source>
        <dbReference type="ARBA" id="ARBA00004442"/>
    </source>
</evidence>
<dbReference type="PANTHER" id="PTHR40980:SF4">
    <property type="entry name" value="TONB-DEPENDENT RECEPTOR-LIKE BETA-BARREL DOMAIN-CONTAINING PROTEIN"/>
    <property type="match status" value="1"/>
</dbReference>
<evidence type="ECO:0000313" key="5">
    <source>
        <dbReference type="EMBL" id="MDT3404313.1"/>
    </source>
</evidence>
<name>A0ABU3GX25_9SPHI</name>
<dbReference type="Pfam" id="PF14905">
    <property type="entry name" value="OMP_b-brl_3"/>
    <property type="match status" value="1"/>
</dbReference>
<dbReference type="SUPFAM" id="SSF49464">
    <property type="entry name" value="Carboxypeptidase regulatory domain-like"/>
    <property type="match status" value="1"/>
</dbReference>
<evidence type="ECO:0000259" key="4">
    <source>
        <dbReference type="Pfam" id="PF14905"/>
    </source>
</evidence>
<sequence>MHPSKHLIIFLMALLFSTLTYGQLVIKGTVLNNNGQPLPFTSIAVLKDSVKISGVFADQNGNFSANVPNNFPLQLSFKIIGYQVKQAVIDRPVDSLIRVVLMPNVKVLSEVVISGQKPLLERKIDRYVFNIENSIAAANVDAFDAVSLTPGVLADNNSIGLIGKGNARVMINDRLIQLSGNDLKDYLRSFNSSDIASIEVITSPPAKYDAAGSGGLINIKLKGIRKDSFSGSLSGRFNHGYYPGGNGTGTLNLNKRKWTVSNSLSLSNGSIKPIESNTFFLNSYQRDENQTRREFNKSISDRLSVDYDFSKTTNVGIEVFGSISHPDINGNDHLNFRSTAQALDSAISSVILAKHRTGFFSGNIHFNQVLDKKGRKLAFNADYFNNDANFRNSTHTVNQNYLTNTVATNVLLNTSDQTTRSYTGKLDIDYPTAFATLSGGSKYSFNNVNSYTSFQSDLGSVMNYTDRFQYDENIFALYANAKKKVSKKVEFQAGLRLEDTRTKVVSESIPSAIKNNYLNLFPSVYLNFTPNDNQGVSINYNRRISRPYFRSLNPFRFYSNEVTYSSGNPYLQPSIAQNFELNLTQSRNLYCSIYYSKADDSSKELTTVNEDGIQITTPLNYYTSNSYGAGVYYIYNQIKWWESSNAVNGFKYSVTSDIPQIAPSVSQTSFYMSSQNTFLLNQKSGLRVSVNARYSTPFVDGVYKYSSNFNLNLGIQTSLFAKKVTGRLIVNDLFRTQNNNYQANYSSGFYRSNNYYDRRNVALSLQYRFGNKKVSGKDIKNSNAAETQRL</sequence>
<organism evidence="5 6">
    <name type="scientific">Mucilaginibacter terrae</name>
    <dbReference type="NCBI Taxonomy" id="1955052"/>
    <lineage>
        <taxon>Bacteria</taxon>
        <taxon>Pseudomonadati</taxon>
        <taxon>Bacteroidota</taxon>
        <taxon>Sphingobacteriia</taxon>
        <taxon>Sphingobacteriales</taxon>
        <taxon>Sphingobacteriaceae</taxon>
        <taxon>Mucilaginibacter</taxon>
    </lineage>
</organism>
<dbReference type="InterPro" id="IPR041700">
    <property type="entry name" value="OMP_b-brl_3"/>
</dbReference>
<evidence type="ECO:0000313" key="6">
    <source>
        <dbReference type="Proteomes" id="UP001258315"/>
    </source>
</evidence>
<dbReference type="Gene3D" id="2.40.170.20">
    <property type="entry name" value="TonB-dependent receptor, beta-barrel domain"/>
    <property type="match status" value="1"/>
</dbReference>
<dbReference type="EMBL" id="JAVLVU010000001">
    <property type="protein sequence ID" value="MDT3404313.1"/>
    <property type="molecule type" value="Genomic_DNA"/>
</dbReference>
<reference evidence="6" key="1">
    <citation type="submission" date="2023-07" db="EMBL/GenBank/DDBJ databases">
        <title>Functional and genomic diversity of the sorghum phyllosphere microbiome.</title>
        <authorList>
            <person name="Shade A."/>
        </authorList>
    </citation>
    <scope>NUCLEOTIDE SEQUENCE [LARGE SCALE GENOMIC DNA]</scope>
    <source>
        <strain evidence="6">SORGH_AS_0422</strain>
    </source>
</reference>
<dbReference type="Pfam" id="PF13715">
    <property type="entry name" value="CarbopepD_reg_2"/>
    <property type="match status" value="1"/>
</dbReference>
<dbReference type="Proteomes" id="UP001258315">
    <property type="component" value="Unassembled WGS sequence"/>
</dbReference>
<dbReference type="InterPro" id="IPR008969">
    <property type="entry name" value="CarboxyPept-like_regulatory"/>
</dbReference>
<protein>
    <recommendedName>
        <fullName evidence="4">Outer membrane protein beta-barrel domain-containing protein</fullName>
    </recommendedName>
</protein>
<evidence type="ECO:0000256" key="2">
    <source>
        <dbReference type="ARBA" id="ARBA00023136"/>
    </source>
</evidence>
<comment type="subcellular location">
    <subcellularLocation>
        <location evidence="1">Cell outer membrane</location>
    </subcellularLocation>
</comment>
<evidence type="ECO:0000256" key="3">
    <source>
        <dbReference type="ARBA" id="ARBA00023237"/>
    </source>
</evidence>